<dbReference type="Proteomes" id="UP001176941">
    <property type="component" value="Chromosome 3"/>
</dbReference>
<dbReference type="EMBL" id="OX459939">
    <property type="protein sequence ID" value="CAI9169525.1"/>
    <property type="molecule type" value="Genomic_DNA"/>
</dbReference>
<accession>A0ABN8Z6T8</accession>
<sequence length="110" mass="11981">MRQSRTVPSFSLSKPVRELADSGLAPMSPFGNGVIRICFSGTPLLPPVSSRLRTIADVESRACVVFNIEAGGNEVTAWPQLHGLCPARLLCTWDFPGKNTGVQHRNTYII</sequence>
<reference evidence="1" key="1">
    <citation type="submission" date="2023-04" db="EMBL/GenBank/DDBJ databases">
        <authorList>
            <consortium name="ELIXIR-Norway"/>
        </authorList>
    </citation>
    <scope>NUCLEOTIDE SEQUENCE [LARGE SCALE GENOMIC DNA]</scope>
</reference>
<gene>
    <name evidence="1" type="ORF">MRATA1EN1_LOCUS18487</name>
</gene>
<evidence type="ECO:0000313" key="1">
    <source>
        <dbReference type="EMBL" id="CAI9169525.1"/>
    </source>
</evidence>
<keyword evidence="2" id="KW-1185">Reference proteome</keyword>
<proteinExistence type="predicted"/>
<organism evidence="1 2">
    <name type="scientific">Rangifer tarandus platyrhynchus</name>
    <name type="common">Svalbard reindeer</name>
    <dbReference type="NCBI Taxonomy" id="3082113"/>
    <lineage>
        <taxon>Eukaryota</taxon>
        <taxon>Metazoa</taxon>
        <taxon>Chordata</taxon>
        <taxon>Craniata</taxon>
        <taxon>Vertebrata</taxon>
        <taxon>Euteleostomi</taxon>
        <taxon>Mammalia</taxon>
        <taxon>Eutheria</taxon>
        <taxon>Laurasiatheria</taxon>
        <taxon>Artiodactyla</taxon>
        <taxon>Ruminantia</taxon>
        <taxon>Pecora</taxon>
        <taxon>Cervidae</taxon>
        <taxon>Odocoileinae</taxon>
        <taxon>Rangifer</taxon>
    </lineage>
</organism>
<name>A0ABN8Z6T8_RANTA</name>
<protein>
    <submittedName>
        <fullName evidence="1">Uncharacterized protein</fullName>
    </submittedName>
</protein>
<evidence type="ECO:0000313" key="2">
    <source>
        <dbReference type="Proteomes" id="UP001176941"/>
    </source>
</evidence>